<gene>
    <name evidence="2" type="ORF">ACH61_03039</name>
</gene>
<protein>
    <submittedName>
        <fullName evidence="2">Uncharacterized protein</fullName>
    </submittedName>
</protein>
<reference evidence="2 3" key="1">
    <citation type="submission" date="2015-08" db="EMBL/GenBank/DDBJ databases">
        <title>Draft Genome Sequence of Rathayibacter sp. Strain VKM Ac-2596 Isolated from Leaf Gall Induced by Plant-Parasitic Nematodes.</title>
        <authorList>
            <person name="Vasilenko O.V."/>
            <person name="Starodumova I.P."/>
            <person name="Tarlachkov S.V."/>
            <person name="Dorofeeva L.V."/>
            <person name="Evtushenko L.I."/>
        </authorList>
    </citation>
    <scope>NUCLEOTIDE SEQUENCE [LARGE SCALE GENOMIC DNA]</scope>
    <source>
        <strain evidence="2 3">VKM Ac-2596</strain>
    </source>
</reference>
<organism evidence="2 3">
    <name type="scientific">Rathayibacter tanaceti</name>
    <dbReference type="NCBI Taxonomy" id="1671680"/>
    <lineage>
        <taxon>Bacteria</taxon>
        <taxon>Bacillati</taxon>
        <taxon>Actinomycetota</taxon>
        <taxon>Actinomycetes</taxon>
        <taxon>Micrococcales</taxon>
        <taxon>Microbacteriaceae</taxon>
        <taxon>Rathayibacter</taxon>
    </lineage>
</organism>
<dbReference type="AlphaFoldDB" id="A0A162GEG8"/>
<feature type="compositionally biased region" description="Basic residues" evidence="1">
    <location>
        <begin position="256"/>
        <end position="266"/>
    </location>
</feature>
<feature type="compositionally biased region" description="Basic and acidic residues" evidence="1">
    <location>
        <begin position="1"/>
        <end position="23"/>
    </location>
</feature>
<sequence length="274" mass="32479">MQLPREVDRRRSRRSLGDPDLRQRSRRRPERHLRRTGHRRDPGSRRHSGRGQCSARCAPRERRRADRADDDRCRDVLARDRDGGRRPRERGHARRAPRQRARGPRHQRQRLRLGGTPRDRRATRRRGRDRQRGALRLVGRRGGRPRRLLHLRRLSDGGGRRGDRDVHELRHGRLAELRGLCLRRRPVHLRGSRRGARRLDRDREGVHRLLRLHRSALDRYGVRRPQRLRRLHLGGHPLLGTLHRRRRCQDGGGSRAVRRHSGHHPRPPVPLGSR</sequence>
<evidence type="ECO:0000313" key="2">
    <source>
        <dbReference type="EMBL" id="KZX19859.1"/>
    </source>
</evidence>
<dbReference type="Proteomes" id="UP000076717">
    <property type="component" value="Unassembled WGS sequence"/>
</dbReference>
<feature type="compositionally biased region" description="Basic and acidic residues" evidence="1">
    <location>
        <begin position="58"/>
        <end position="86"/>
    </location>
</feature>
<name>A0A162GEG8_9MICO</name>
<keyword evidence="3" id="KW-1185">Reference proteome</keyword>
<feature type="compositionally biased region" description="Basic residues" evidence="1">
    <location>
        <begin position="138"/>
        <end position="152"/>
    </location>
</feature>
<evidence type="ECO:0000313" key="3">
    <source>
        <dbReference type="Proteomes" id="UP000076717"/>
    </source>
</evidence>
<accession>A0A162GEG8</accession>
<feature type="compositionally biased region" description="Basic residues" evidence="1">
    <location>
        <begin position="87"/>
        <end position="111"/>
    </location>
</feature>
<comment type="caution">
    <text evidence="2">The sequence shown here is derived from an EMBL/GenBank/DDBJ whole genome shotgun (WGS) entry which is preliminary data.</text>
</comment>
<feature type="compositionally biased region" description="Basic and acidic residues" evidence="1">
    <location>
        <begin position="153"/>
        <end position="165"/>
    </location>
</feature>
<dbReference type="EMBL" id="LIIN01000186">
    <property type="protein sequence ID" value="KZX19859.1"/>
    <property type="molecule type" value="Genomic_DNA"/>
</dbReference>
<feature type="region of interest" description="Disordered" evidence="1">
    <location>
        <begin position="1"/>
        <end position="165"/>
    </location>
</feature>
<evidence type="ECO:0000256" key="1">
    <source>
        <dbReference type="SAM" id="MobiDB-lite"/>
    </source>
</evidence>
<proteinExistence type="predicted"/>
<feature type="compositionally biased region" description="Basic residues" evidence="1">
    <location>
        <begin position="24"/>
        <end position="38"/>
    </location>
</feature>
<feature type="region of interest" description="Disordered" evidence="1">
    <location>
        <begin position="242"/>
        <end position="274"/>
    </location>
</feature>